<dbReference type="Proteomes" id="UP000186535">
    <property type="component" value="Unassembled WGS sequence"/>
</dbReference>
<gene>
    <name evidence="1" type="ORF">AT274_10205</name>
    <name evidence="2" type="ORF">BJR07_28490</name>
</gene>
<protein>
    <submittedName>
        <fullName evidence="1">Uncharacterized protein</fullName>
    </submittedName>
</protein>
<dbReference type="EMBL" id="MPON01000022">
    <property type="protein sequence ID" value="OKA32423.1"/>
    <property type="molecule type" value="Genomic_DNA"/>
</dbReference>
<comment type="caution">
    <text evidence="1">The sequence shown here is derived from an EMBL/GenBank/DDBJ whole genome shotgun (WGS) entry which is preliminary data.</text>
</comment>
<dbReference type="PATRIC" id="fig|1396.446.peg.3331"/>
<accession>A0A150AVM3</accession>
<organism evidence="1 3">
    <name type="scientific">Bacillus cereus</name>
    <dbReference type="NCBI Taxonomy" id="1396"/>
    <lineage>
        <taxon>Bacteria</taxon>
        <taxon>Bacillati</taxon>
        <taxon>Bacillota</taxon>
        <taxon>Bacilli</taxon>
        <taxon>Bacillales</taxon>
        <taxon>Bacillaceae</taxon>
        <taxon>Bacillus</taxon>
        <taxon>Bacillus cereus group</taxon>
    </lineage>
</organism>
<name>A0A150AVM3_BACCE</name>
<evidence type="ECO:0000313" key="2">
    <source>
        <dbReference type="EMBL" id="OKA32423.1"/>
    </source>
</evidence>
<proteinExistence type="predicted"/>
<reference evidence="2 4" key="2">
    <citation type="submission" date="2016-11" db="EMBL/GenBank/DDBJ databases">
        <title>Identification of Bacillus cereus isolated from egg-white.</title>
        <authorList>
            <person name="Soni A."/>
            <person name="Oey I."/>
            <person name="Silcock P."/>
            <person name="Bremer P."/>
        </authorList>
    </citation>
    <scope>NUCLEOTIDE SEQUENCE [LARGE SCALE GENOMIC DNA]</scope>
    <source>
        <strain evidence="2 4">NZAS03</strain>
    </source>
</reference>
<sequence>MVKTACASIITGILLICSTGCTYQTDFIAAKAQLVDGTYTTKDITETFPIGTPITTYIQTAEK</sequence>
<dbReference type="EMBL" id="LOMT01000148">
    <property type="protein sequence ID" value="KXX86273.1"/>
    <property type="molecule type" value="Genomic_DNA"/>
</dbReference>
<dbReference type="AlphaFoldDB" id="A0A150AVM3"/>
<evidence type="ECO:0000313" key="3">
    <source>
        <dbReference type="Proteomes" id="UP000075591"/>
    </source>
</evidence>
<dbReference type="Proteomes" id="UP000075591">
    <property type="component" value="Unassembled WGS sequence"/>
</dbReference>
<evidence type="ECO:0000313" key="4">
    <source>
        <dbReference type="Proteomes" id="UP000186535"/>
    </source>
</evidence>
<reference evidence="1 3" key="1">
    <citation type="submission" date="2015-12" db="EMBL/GenBank/DDBJ databases">
        <title>Bacillus cereus Group isolate.</title>
        <authorList>
            <person name="Kovac J."/>
        </authorList>
    </citation>
    <scope>NUCLEOTIDE SEQUENCE [LARGE SCALE GENOMIC DNA]</scope>
    <source>
        <strain evidence="1 3">FSL W8-0275</strain>
    </source>
</reference>
<evidence type="ECO:0000313" key="1">
    <source>
        <dbReference type="EMBL" id="KXX86273.1"/>
    </source>
</evidence>